<dbReference type="GO" id="GO:0000785">
    <property type="term" value="C:chromatin"/>
    <property type="evidence" value="ECO:0007669"/>
    <property type="project" value="UniProtKB-ARBA"/>
</dbReference>
<evidence type="ECO:0000256" key="6">
    <source>
        <dbReference type="SAM" id="Phobius"/>
    </source>
</evidence>
<keyword evidence="6" id="KW-1133">Transmembrane helix</keyword>
<dbReference type="PANTHER" id="PTHR47573">
    <property type="entry name" value="PROTEIN AF-9 HOMOLOG"/>
    <property type="match status" value="1"/>
</dbReference>
<keyword evidence="9" id="KW-1185">Reference proteome</keyword>
<keyword evidence="2" id="KW-0805">Transcription regulation</keyword>
<feature type="domain" description="YEATS" evidence="7">
    <location>
        <begin position="1"/>
        <end position="151"/>
    </location>
</feature>
<sequence>MLSGDQPYTHKWTVFVRGAHNEDLSFVIKRVQFKLHETYPNPIRITLSKFYAFFLRFLSFLFAFRPDRARHSKDVDYPPFEISETGWGEFEIPIKIYFSTGERGITVNHLLKLHPLSGPDPTSLEPIVFARYDEMVSCGLYAVLRELAPEKHSCDADHARDAAV</sequence>
<keyword evidence="4 5" id="KW-0539">Nucleus</keyword>
<dbReference type="EMBL" id="JAEFCI010008098">
    <property type="protein sequence ID" value="KAG5458673.1"/>
    <property type="molecule type" value="Genomic_DNA"/>
</dbReference>
<comment type="subcellular location">
    <subcellularLocation>
        <location evidence="5">Nucleus</location>
    </subcellularLocation>
</comment>
<dbReference type="OrthoDB" id="16041at2759"/>
<keyword evidence="3" id="KW-0804">Transcription</keyword>
<reference evidence="8 9" key="1">
    <citation type="journal article" name="Sci. Rep.">
        <title>Genome-scale phylogenetic analyses confirm Olpidium as the closest living zoosporic fungus to the non-flagellated, terrestrial fungi.</title>
        <authorList>
            <person name="Chang Y."/>
            <person name="Rochon D."/>
            <person name="Sekimoto S."/>
            <person name="Wang Y."/>
            <person name="Chovatia M."/>
            <person name="Sandor L."/>
            <person name="Salamov A."/>
            <person name="Grigoriev I.V."/>
            <person name="Stajich J.E."/>
            <person name="Spatafora J.W."/>
        </authorList>
    </citation>
    <scope>NUCLEOTIDE SEQUENCE [LARGE SCALE GENOMIC DNA]</scope>
    <source>
        <strain evidence="8">S191</strain>
    </source>
</reference>
<dbReference type="InterPro" id="IPR055129">
    <property type="entry name" value="YEATS_dom"/>
</dbReference>
<dbReference type="GO" id="GO:0005634">
    <property type="term" value="C:nucleus"/>
    <property type="evidence" value="ECO:0007669"/>
    <property type="project" value="UniProtKB-SubCell"/>
</dbReference>
<dbReference type="Gene3D" id="2.60.40.1970">
    <property type="entry name" value="YEATS domain"/>
    <property type="match status" value="1"/>
</dbReference>
<proteinExistence type="predicted"/>
<feature type="transmembrane region" description="Helical" evidence="6">
    <location>
        <begin position="43"/>
        <end position="64"/>
    </location>
</feature>
<evidence type="ECO:0000313" key="8">
    <source>
        <dbReference type="EMBL" id="KAG5458673.1"/>
    </source>
</evidence>
<dbReference type="GO" id="GO:0006355">
    <property type="term" value="P:regulation of DNA-templated transcription"/>
    <property type="evidence" value="ECO:0007669"/>
    <property type="project" value="InterPro"/>
</dbReference>
<dbReference type="InterPro" id="IPR005033">
    <property type="entry name" value="YEATS"/>
</dbReference>
<name>A0A8H7ZTA4_9FUNG</name>
<evidence type="ECO:0000256" key="2">
    <source>
        <dbReference type="ARBA" id="ARBA00023015"/>
    </source>
</evidence>
<dbReference type="PANTHER" id="PTHR47573:SF1">
    <property type="entry name" value="PROTEIN AF-9 HOMOLOG"/>
    <property type="match status" value="1"/>
</dbReference>
<dbReference type="Pfam" id="PF03366">
    <property type="entry name" value="YEATS"/>
    <property type="match status" value="2"/>
</dbReference>
<accession>A0A8H7ZTA4</accession>
<comment type="caution">
    <text evidence="8">The sequence shown here is derived from an EMBL/GenBank/DDBJ whole genome shotgun (WGS) entry which is preliminary data.</text>
</comment>
<dbReference type="InterPro" id="IPR038704">
    <property type="entry name" value="YEAST_sf"/>
</dbReference>
<protein>
    <recommendedName>
        <fullName evidence="1">Protein AF-9 homolog</fullName>
    </recommendedName>
</protein>
<evidence type="ECO:0000313" key="9">
    <source>
        <dbReference type="Proteomes" id="UP000673691"/>
    </source>
</evidence>
<evidence type="ECO:0000256" key="1">
    <source>
        <dbReference type="ARBA" id="ARBA00022408"/>
    </source>
</evidence>
<evidence type="ECO:0000256" key="5">
    <source>
        <dbReference type="PROSITE-ProRule" id="PRU00376"/>
    </source>
</evidence>
<evidence type="ECO:0000256" key="4">
    <source>
        <dbReference type="ARBA" id="ARBA00023242"/>
    </source>
</evidence>
<dbReference type="AlphaFoldDB" id="A0A8H7ZTA4"/>
<keyword evidence="6" id="KW-0812">Transmembrane</keyword>
<dbReference type="PROSITE" id="PS51037">
    <property type="entry name" value="YEATS"/>
    <property type="match status" value="1"/>
</dbReference>
<gene>
    <name evidence="8" type="ORF">BJ554DRAFT_1060</name>
</gene>
<keyword evidence="6" id="KW-0472">Membrane</keyword>
<evidence type="ECO:0000256" key="3">
    <source>
        <dbReference type="ARBA" id="ARBA00023163"/>
    </source>
</evidence>
<organism evidence="8 9">
    <name type="scientific">Olpidium bornovanus</name>
    <dbReference type="NCBI Taxonomy" id="278681"/>
    <lineage>
        <taxon>Eukaryota</taxon>
        <taxon>Fungi</taxon>
        <taxon>Fungi incertae sedis</taxon>
        <taxon>Olpidiomycota</taxon>
        <taxon>Olpidiomycotina</taxon>
        <taxon>Olpidiomycetes</taxon>
        <taxon>Olpidiales</taxon>
        <taxon>Olpidiaceae</taxon>
        <taxon>Olpidium</taxon>
    </lineage>
</organism>
<evidence type="ECO:0000259" key="7">
    <source>
        <dbReference type="PROSITE" id="PS51037"/>
    </source>
</evidence>
<dbReference type="Proteomes" id="UP000673691">
    <property type="component" value="Unassembled WGS sequence"/>
</dbReference>